<dbReference type="RefSeq" id="WP_203020870.1">
    <property type="nucleotide sequence ID" value="NZ_CP032406.1"/>
</dbReference>
<evidence type="ECO:0000256" key="9">
    <source>
        <dbReference type="ARBA" id="ARBA00022741"/>
    </source>
</evidence>
<feature type="domain" description="Polysaccharide chain length determinant N-terminal" evidence="18">
    <location>
        <begin position="3"/>
        <end position="94"/>
    </location>
</feature>
<keyword evidence="10" id="KW-0418">Kinase</keyword>
<dbReference type="EMBL" id="CP032406">
    <property type="protein sequence ID" value="QRF54344.1"/>
    <property type="molecule type" value="Genomic_DNA"/>
</dbReference>
<evidence type="ECO:0000256" key="14">
    <source>
        <dbReference type="ARBA" id="ARBA00023137"/>
    </source>
</evidence>
<dbReference type="Pfam" id="PF13807">
    <property type="entry name" value="GNVR"/>
    <property type="match status" value="1"/>
</dbReference>
<comment type="subcellular location">
    <subcellularLocation>
        <location evidence="1">Cell inner membrane</location>
        <topology evidence="1">Multi-pass membrane protein</topology>
    </subcellularLocation>
</comment>
<comment type="catalytic activity">
    <reaction evidence="15">
        <text>L-tyrosyl-[protein] + ATP = O-phospho-L-tyrosyl-[protein] + ADP + H(+)</text>
        <dbReference type="Rhea" id="RHEA:10596"/>
        <dbReference type="Rhea" id="RHEA-COMP:10136"/>
        <dbReference type="Rhea" id="RHEA-COMP:20101"/>
        <dbReference type="ChEBI" id="CHEBI:15378"/>
        <dbReference type="ChEBI" id="CHEBI:30616"/>
        <dbReference type="ChEBI" id="CHEBI:46858"/>
        <dbReference type="ChEBI" id="CHEBI:61978"/>
        <dbReference type="ChEBI" id="CHEBI:456216"/>
        <dbReference type="EC" id="2.7.10.2"/>
    </reaction>
</comment>
<evidence type="ECO:0000256" key="12">
    <source>
        <dbReference type="ARBA" id="ARBA00022989"/>
    </source>
</evidence>
<keyword evidence="5" id="KW-1003">Cell membrane</keyword>
<gene>
    <name evidence="21" type="ORF">D4A92_22770</name>
</gene>
<organism evidence="21 22">
    <name type="scientific">Rhizobium rosettiformans</name>
    <dbReference type="NCBI Taxonomy" id="1368430"/>
    <lineage>
        <taxon>Bacteria</taxon>
        <taxon>Pseudomonadati</taxon>
        <taxon>Pseudomonadota</taxon>
        <taxon>Alphaproteobacteria</taxon>
        <taxon>Hyphomicrobiales</taxon>
        <taxon>Rhizobiaceae</taxon>
        <taxon>Rhizobium/Agrobacterium group</taxon>
        <taxon>Rhizobium</taxon>
    </lineage>
</organism>
<comment type="similarity">
    <text evidence="3">Belongs to the etk/wzc family.</text>
</comment>
<protein>
    <recommendedName>
        <fullName evidence="4">non-specific protein-tyrosine kinase</fullName>
        <ecNumber evidence="4">2.7.10.2</ecNumber>
    </recommendedName>
</protein>
<dbReference type="InterPro" id="IPR025669">
    <property type="entry name" value="AAA_dom"/>
</dbReference>
<dbReference type="Proteomes" id="UP000596351">
    <property type="component" value="Plasmid p1"/>
</dbReference>
<keyword evidence="7" id="KW-0808">Transferase</keyword>
<dbReference type="PANTHER" id="PTHR32309">
    <property type="entry name" value="TYROSINE-PROTEIN KINASE"/>
    <property type="match status" value="1"/>
</dbReference>
<dbReference type="InterPro" id="IPR050445">
    <property type="entry name" value="Bact_polysacc_biosynth/exp"/>
</dbReference>
<keyword evidence="21" id="KW-0614">Plasmid</keyword>
<keyword evidence="8 17" id="KW-0812">Transmembrane</keyword>
<feature type="domain" description="Tyrosine-protein kinase G-rich" evidence="20">
    <location>
        <begin position="365"/>
        <end position="438"/>
    </location>
</feature>
<dbReference type="InterPro" id="IPR027417">
    <property type="entry name" value="P-loop_NTPase"/>
</dbReference>
<keyword evidence="9" id="KW-0547">Nucleotide-binding</keyword>
<evidence type="ECO:0000256" key="2">
    <source>
        <dbReference type="ARBA" id="ARBA00007316"/>
    </source>
</evidence>
<dbReference type="Pfam" id="PF02706">
    <property type="entry name" value="Wzz"/>
    <property type="match status" value="1"/>
</dbReference>
<evidence type="ECO:0000256" key="1">
    <source>
        <dbReference type="ARBA" id="ARBA00004429"/>
    </source>
</evidence>
<evidence type="ECO:0000256" key="3">
    <source>
        <dbReference type="ARBA" id="ARBA00008883"/>
    </source>
</evidence>
<evidence type="ECO:0000256" key="8">
    <source>
        <dbReference type="ARBA" id="ARBA00022692"/>
    </source>
</evidence>
<dbReference type="PANTHER" id="PTHR32309:SF13">
    <property type="entry name" value="FERRIC ENTEROBACTIN TRANSPORT PROTEIN FEPE"/>
    <property type="match status" value="1"/>
</dbReference>
<dbReference type="SUPFAM" id="SSF52540">
    <property type="entry name" value="P-loop containing nucleoside triphosphate hydrolases"/>
    <property type="match status" value="1"/>
</dbReference>
<keyword evidence="6" id="KW-0997">Cell inner membrane</keyword>
<dbReference type="Gene3D" id="3.40.50.300">
    <property type="entry name" value="P-loop containing nucleotide triphosphate hydrolases"/>
    <property type="match status" value="1"/>
</dbReference>
<dbReference type="InterPro" id="IPR032807">
    <property type="entry name" value="GNVR"/>
</dbReference>
<evidence type="ECO:0000259" key="18">
    <source>
        <dbReference type="Pfam" id="PF02706"/>
    </source>
</evidence>
<evidence type="ECO:0000256" key="7">
    <source>
        <dbReference type="ARBA" id="ARBA00022679"/>
    </source>
</evidence>
<keyword evidence="12 17" id="KW-1133">Transmembrane helix</keyword>
<dbReference type="InterPro" id="IPR003856">
    <property type="entry name" value="LPS_length_determ_N"/>
</dbReference>
<feature type="domain" description="AAA" evidence="19">
    <location>
        <begin position="528"/>
        <end position="650"/>
    </location>
</feature>
<evidence type="ECO:0000313" key="21">
    <source>
        <dbReference type="EMBL" id="QRF54344.1"/>
    </source>
</evidence>
<evidence type="ECO:0000259" key="19">
    <source>
        <dbReference type="Pfam" id="PF13614"/>
    </source>
</evidence>
<evidence type="ECO:0000256" key="11">
    <source>
        <dbReference type="ARBA" id="ARBA00022840"/>
    </source>
</evidence>
<evidence type="ECO:0000256" key="16">
    <source>
        <dbReference type="SAM" id="Coils"/>
    </source>
</evidence>
<keyword evidence="13 17" id="KW-0472">Membrane</keyword>
<evidence type="ECO:0000256" key="17">
    <source>
        <dbReference type="SAM" id="Phobius"/>
    </source>
</evidence>
<comment type="similarity">
    <text evidence="2">Belongs to the CpsD/CapB family.</text>
</comment>
<evidence type="ECO:0000256" key="4">
    <source>
        <dbReference type="ARBA" id="ARBA00011903"/>
    </source>
</evidence>
<feature type="transmembrane region" description="Helical" evidence="17">
    <location>
        <begin position="417"/>
        <end position="436"/>
    </location>
</feature>
<reference evidence="21 22" key="1">
    <citation type="submission" date="2018-09" db="EMBL/GenBank/DDBJ databases">
        <title>Rhizobium sp. MAE2-X.</title>
        <authorList>
            <person name="Lee Y."/>
            <person name="Jeon C.O."/>
        </authorList>
    </citation>
    <scope>NUCLEOTIDE SEQUENCE [LARGE SCALE GENOMIC DNA]</scope>
    <source>
        <strain evidence="21 22">MAE2-X</strain>
        <plasmid evidence="21 22">p1</plasmid>
    </source>
</reference>
<evidence type="ECO:0000259" key="20">
    <source>
        <dbReference type="Pfam" id="PF13807"/>
    </source>
</evidence>
<keyword evidence="16" id="KW-0175">Coiled coil</keyword>
<evidence type="ECO:0000256" key="15">
    <source>
        <dbReference type="ARBA" id="ARBA00051245"/>
    </source>
</evidence>
<evidence type="ECO:0000256" key="5">
    <source>
        <dbReference type="ARBA" id="ARBA00022475"/>
    </source>
</evidence>
<feature type="transmembrane region" description="Helical" evidence="17">
    <location>
        <begin position="18"/>
        <end position="39"/>
    </location>
</feature>
<sequence>MEQEIDLKSIIGLFRRQLWLMVSIVVAVLVVTGGVLYTLTPKYTATNKIMVDLSNKDLLQPDERMNVSVSDANARVESEVSILRSDNIYLEVIRRENLLADPEFGVRPGRFDWVRSYLNLSASTAPSGELLLGQTVDRLQDAVSVRRQGLTYIMEISVTSQDPAKAARLANAIASTYIDLQLQSKISRTLASRNIIQSQLSQANNSLIDSERGFDRYLSENLGRIEEQSASPRIAQLRAEFERIKGERERVSGLAQIVELSLNAGDIAALTSNLQADAIRQLQERQNEVNTALAAATEGSQRAANLRSELEQIQTRIVEEAGRELTKLQQEVASYEDRGNTVRTEMRTAMLNSNLPPEVLTEIYSLQQSSEIARSQYQSLLQRLRELDVQAQLQVADARIVNEASTPTSASFPNKRLILAIAAVFALGLGGAIAVLRELFIGGFISEEQVEQILRIPLATTIPRQTGSSNLIKIGVADMVVSAPLSVFSESIRRLRVLVERRKADLTKEGADEKSGLVIMVTSTEPNEGKSTTALALARTLARSGRKTLIIDCDLRKPSLSKLTGVNAAPWLSEVLRGQELPPSVSKQALTDPLSDLSMIFGSRVSDIATDDLLMGDRFNQILRTARRHFDYIVIDTPPVGAVVDALYLARFTDMVVFVLKWASTPQTMAKKALAALKEQSGPETKHVLVLNQKEKPSGGKYSAYAAYYGRSEGA</sequence>
<dbReference type="Pfam" id="PF13614">
    <property type="entry name" value="AAA_31"/>
    <property type="match status" value="1"/>
</dbReference>
<geneLocation type="plasmid" evidence="21 22">
    <name>p1</name>
</geneLocation>
<keyword evidence="22" id="KW-1185">Reference proteome</keyword>
<feature type="coiled-coil region" evidence="16">
    <location>
        <begin position="296"/>
        <end position="345"/>
    </location>
</feature>
<evidence type="ECO:0000256" key="6">
    <source>
        <dbReference type="ARBA" id="ARBA00022519"/>
    </source>
</evidence>
<dbReference type="EC" id="2.7.10.2" evidence="4"/>
<keyword evidence="14" id="KW-0829">Tyrosine-protein kinase</keyword>
<accession>A0ABX7F1B5</accession>
<dbReference type="InterPro" id="IPR005702">
    <property type="entry name" value="Wzc-like_C"/>
</dbReference>
<evidence type="ECO:0000256" key="10">
    <source>
        <dbReference type="ARBA" id="ARBA00022777"/>
    </source>
</evidence>
<evidence type="ECO:0000256" key="13">
    <source>
        <dbReference type="ARBA" id="ARBA00023136"/>
    </source>
</evidence>
<keyword evidence="11" id="KW-0067">ATP-binding</keyword>
<name>A0ABX7F1B5_9HYPH</name>
<proteinExistence type="inferred from homology"/>
<evidence type="ECO:0000313" key="22">
    <source>
        <dbReference type="Proteomes" id="UP000596351"/>
    </source>
</evidence>
<dbReference type="CDD" id="cd05387">
    <property type="entry name" value="BY-kinase"/>
    <property type="match status" value="1"/>
</dbReference>